<keyword evidence="2" id="KW-1185">Reference proteome</keyword>
<name>A0AAI9YD15_9PEZI</name>
<evidence type="ECO:0000313" key="1">
    <source>
        <dbReference type="EMBL" id="KAK1498355.1"/>
    </source>
</evidence>
<protein>
    <submittedName>
        <fullName evidence="1">Uncharacterized protein</fullName>
    </submittedName>
</protein>
<dbReference type="Proteomes" id="UP001239213">
    <property type="component" value="Unassembled WGS sequence"/>
</dbReference>
<dbReference type="AlphaFoldDB" id="A0AAI9YD15"/>
<gene>
    <name evidence="1" type="ORF">CCUS01_12833</name>
</gene>
<sequence>MPVALGCFAGLLQKSNKPVHRRCIQAPHQVIAQFLDAEVSTLGQDASQAMTLAEKVWMEVGANGSHLLQARGKAQASLNRRCFNAYGKFTWAWKRLRSPLPPGAWRKGIILSQPAELDDRVQTCMALAVVSLIRSCELGVPKAQAVRQVPIILNRLSAASSYIFSTSPGLP</sequence>
<accession>A0AAI9YD15</accession>
<comment type="caution">
    <text evidence="1">The sequence shown here is derived from an EMBL/GenBank/DDBJ whole genome shotgun (WGS) entry which is preliminary data.</text>
</comment>
<proteinExistence type="predicted"/>
<evidence type="ECO:0000313" key="2">
    <source>
        <dbReference type="Proteomes" id="UP001239213"/>
    </source>
</evidence>
<reference evidence="1" key="1">
    <citation type="submission" date="2016-11" db="EMBL/GenBank/DDBJ databases">
        <title>The genome sequence of Colletotrichum cuscutae.</title>
        <authorList>
            <person name="Baroncelli R."/>
        </authorList>
    </citation>
    <scope>NUCLEOTIDE SEQUENCE</scope>
    <source>
        <strain evidence="1">IMI 304802</strain>
    </source>
</reference>
<organism evidence="1 2">
    <name type="scientific">Colletotrichum cuscutae</name>
    <dbReference type="NCBI Taxonomy" id="1209917"/>
    <lineage>
        <taxon>Eukaryota</taxon>
        <taxon>Fungi</taxon>
        <taxon>Dikarya</taxon>
        <taxon>Ascomycota</taxon>
        <taxon>Pezizomycotina</taxon>
        <taxon>Sordariomycetes</taxon>
        <taxon>Hypocreomycetidae</taxon>
        <taxon>Glomerellales</taxon>
        <taxon>Glomerellaceae</taxon>
        <taxon>Colletotrichum</taxon>
        <taxon>Colletotrichum acutatum species complex</taxon>
    </lineage>
</organism>
<dbReference type="EMBL" id="MPDP01000004">
    <property type="protein sequence ID" value="KAK1498355.1"/>
    <property type="molecule type" value="Genomic_DNA"/>
</dbReference>